<evidence type="ECO:0000313" key="1">
    <source>
        <dbReference type="EMBL" id="JAD78472.1"/>
    </source>
</evidence>
<organism evidence="1">
    <name type="scientific">Arundo donax</name>
    <name type="common">Giant reed</name>
    <name type="synonym">Donax arundinaceus</name>
    <dbReference type="NCBI Taxonomy" id="35708"/>
    <lineage>
        <taxon>Eukaryota</taxon>
        <taxon>Viridiplantae</taxon>
        <taxon>Streptophyta</taxon>
        <taxon>Embryophyta</taxon>
        <taxon>Tracheophyta</taxon>
        <taxon>Spermatophyta</taxon>
        <taxon>Magnoliopsida</taxon>
        <taxon>Liliopsida</taxon>
        <taxon>Poales</taxon>
        <taxon>Poaceae</taxon>
        <taxon>PACMAD clade</taxon>
        <taxon>Arundinoideae</taxon>
        <taxon>Arundineae</taxon>
        <taxon>Arundo</taxon>
    </lineage>
</organism>
<accession>A0A0A9D406</accession>
<protein>
    <submittedName>
        <fullName evidence="1">Uncharacterized protein</fullName>
    </submittedName>
</protein>
<sequence>MVSKVILDSSWSGSSGCSYKIWTGPVAQNASGGPPAPTRKCQRRPLAATRLSSHRYSHAYHRSTVRSTSCTATSTSPAPAAAAAAARASAAPV</sequence>
<reference evidence="1" key="2">
    <citation type="journal article" date="2015" name="Data Brief">
        <title>Shoot transcriptome of the giant reed, Arundo donax.</title>
        <authorList>
            <person name="Barrero R.A."/>
            <person name="Guerrero F.D."/>
            <person name="Moolhuijzen P."/>
            <person name="Goolsby J.A."/>
            <person name="Tidwell J."/>
            <person name="Bellgard S.E."/>
            <person name="Bellgard M.I."/>
        </authorList>
    </citation>
    <scope>NUCLEOTIDE SEQUENCE</scope>
    <source>
        <tissue evidence="1">Shoot tissue taken approximately 20 cm above the soil surface</tissue>
    </source>
</reference>
<proteinExistence type="predicted"/>
<dbReference type="AlphaFoldDB" id="A0A0A9D406"/>
<reference evidence="1" key="1">
    <citation type="submission" date="2014-09" db="EMBL/GenBank/DDBJ databases">
        <authorList>
            <person name="Magalhaes I.L.F."/>
            <person name="Oliveira U."/>
            <person name="Santos F.R."/>
            <person name="Vidigal T.H.D.A."/>
            <person name="Brescovit A.D."/>
            <person name="Santos A.J."/>
        </authorList>
    </citation>
    <scope>NUCLEOTIDE SEQUENCE</scope>
    <source>
        <tissue evidence="1">Shoot tissue taken approximately 20 cm above the soil surface</tissue>
    </source>
</reference>
<name>A0A0A9D406_ARUDO</name>
<dbReference type="EMBL" id="GBRH01219423">
    <property type="protein sequence ID" value="JAD78472.1"/>
    <property type="molecule type" value="Transcribed_RNA"/>
</dbReference>